<dbReference type="Gene3D" id="3.50.30.10">
    <property type="entry name" value="Phosphohistidine domain"/>
    <property type="match status" value="1"/>
</dbReference>
<dbReference type="Proteomes" id="UP000265618">
    <property type="component" value="Unassembled WGS sequence"/>
</dbReference>
<dbReference type="EMBL" id="BDIP01000492">
    <property type="protein sequence ID" value="GIQ81783.1"/>
    <property type="molecule type" value="Genomic_DNA"/>
</dbReference>
<comment type="similarity">
    <text evidence="1">Belongs to the PEP-utilizing enzyme family.</text>
</comment>
<feature type="domain" description="PEP-utilising enzyme mobile" evidence="2">
    <location>
        <begin position="935"/>
        <end position="1005"/>
    </location>
</feature>
<dbReference type="GO" id="GO:0005524">
    <property type="term" value="F:ATP binding"/>
    <property type="evidence" value="ECO:0007669"/>
    <property type="project" value="InterPro"/>
</dbReference>
<dbReference type="InterPro" id="IPR051549">
    <property type="entry name" value="PEP_Utilizing_Enz"/>
</dbReference>
<evidence type="ECO:0000313" key="5">
    <source>
        <dbReference type="Proteomes" id="UP000265618"/>
    </source>
</evidence>
<dbReference type="SUPFAM" id="SSF52009">
    <property type="entry name" value="Phosphohistidine domain"/>
    <property type="match status" value="1"/>
</dbReference>
<dbReference type="PANTHER" id="PTHR43615">
    <property type="entry name" value="PHOSPHOENOLPYRUVATE SYNTHASE-RELATED"/>
    <property type="match status" value="1"/>
</dbReference>
<evidence type="ECO:0008006" key="6">
    <source>
        <dbReference type="Google" id="ProtNLM"/>
    </source>
</evidence>
<dbReference type="OrthoDB" id="6123450at2759"/>
<dbReference type="InterPro" id="IPR008279">
    <property type="entry name" value="PEP-util_enz_mobile_dom"/>
</dbReference>
<dbReference type="Pfam" id="PF01326">
    <property type="entry name" value="PPDK_N"/>
    <property type="match status" value="1"/>
</dbReference>
<evidence type="ECO:0000313" key="4">
    <source>
        <dbReference type="EMBL" id="GIQ81783.1"/>
    </source>
</evidence>
<dbReference type="InterPro" id="IPR013815">
    <property type="entry name" value="ATP_grasp_subdomain_1"/>
</dbReference>
<gene>
    <name evidence="4" type="ORF">KIPB_002798</name>
</gene>
<dbReference type="PANTHER" id="PTHR43615:SF1">
    <property type="entry name" value="PPDK_N DOMAIN-CONTAINING PROTEIN"/>
    <property type="match status" value="1"/>
</dbReference>
<protein>
    <recommendedName>
        <fullName evidence="6">Pyruvate, water dikinase</fullName>
    </recommendedName>
</protein>
<name>A0A9K3CR95_9EUKA</name>
<evidence type="ECO:0000259" key="3">
    <source>
        <dbReference type="Pfam" id="PF01326"/>
    </source>
</evidence>
<sequence>MCIYKSVIVDTAVGATVRQAISAQESDSVSSSLALEKHIRQVVGSAPLTDEFVTAVTTYASELCASQEGVLLAVRSSSVDEDGVEDAFAGLHDTVLGVPADSVDDILTAIKTVWASLFSARATSYREQKCSDCEPKDNSVGQDAIAVVVQVMPRHIATAGVSFSADPVTNSRCVVRVESVHGIGEALVSGRCDADLHLLETSDIQHLVGGPGLGGQIDTPGVPKYHLKTREIKAKQLMIIPERDAEGPRPVVQGEEEDGQENLVREIDLVGTDKGEEPTLSVDEALRIATVSCRIATRQGSPQDIEFCMAKGPDGNDRELYILQSRPITSLFDAPRITFSPVPSSMMHPTQAVRRELMDIVATGKTPDHTVQHILVNFGPLQNMSDPITPLGGASFMSALRGLDTGTGVDRFPSTLQDDQFNLWCDVSGMLTHNRLLRSTLLMMDIGAASDPQVDAALAAAQQSPLWKRYKPRGKNGKIDKTHSFFLAAPLRRLWGIVRSIRRVRNNKDMLQDTLEESLAAARPIGANYLCHVEECRVAQVEALLPEASLSDRLRVAFEASLDSASAVADDVGPLICKMACKKRVTPLFEAIGADPALLVMAMDHNPTAEMNRDIASLAVEAVRCNTLNPTLVPLLLQTPWVREATGTPDIFLEARQTVEFVESLQTEYPEFHASIKRVMQTWMHRGPCEFDIGRPRLNEDPTSILTTVVGMLKRVQTHCEEGEADWAWTDLPPEAVAILKQGETDFASHQSQCIDAMERISASLSGRKRAKFHRDCAILRECGGCREVPKNVIMRHIVEISLMAEEAVQGCMDKGIYEDVDLETETVRGLASMCTFREVIAMAEALDSGPSPDLARVPTLGTLRDRLARYLDVMETKPPVRRVITTLDGCVHDGALGRGANVPEGALPGLGVSSGRVRGTARVIKKLSDAHRLQKGDILVAPFSDPGWTSVFSLASAIVLEVGGNLTHGSVVARELGLPGVVSVAAACTQIKDGDTVVVDGTLGYVQIEREEREVSV</sequence>
<feature type="domain" description="Pyruvate phosphate dikinase AMP/ATP-binding" evidence="3">
    <location>
        <begin position="4"/>
        <end position="331"/>
    </location>
</feature>
<dbReference type="AlphaFoldDB" id="A0A9K3CR95"/>
<proteinExistence type="inferred from homology"/>
<evidence type="ECO:0000259" key="2">
    <source>
        <dbReference type="Pfam" id="PF00391"/>
    </source>
</evidence>
<dbReference type="GO" id="GO:0016301">
    <property type="term" value="F:kinase activity"/>
    <property type="evidence" value="ECO:0007669"/>
    <property type="project" value="InterPro"/>
</dbReference>
<dbReference type="InterPro" id="IPR002192">
    <property type="entry name" value="PPDK_AMP/ATP-bd"/>
</dbReference>
<accession>A0A9K3CR95</accession>
<evidence type="ECO:0000256" key="1">
    <source>
        <dbReference type="ARBA" id="ARBA00007837"/>
    </source>
</evidence>
<organism evidence="4 5">
    <name type="scientific">Kipferlia bialata</name>
    <dbReference type="NCBI Taxonomy" id="797122"/>
    <lineage>
        <taxon>Eukaryota</taxon>
        <taxon>Metamonada</taxon>
        <taxon>Carpediemonas-like organisms</taxon>
        <taxon>Kipferlia</taxon>
    </lineage>
</organism>
<keyword evidence="5" id="KW-1185">Reference proteome</keyword>
<dbReference type="Gene3D" id="3.30.1490.20">
    <property type="entry name" value="ATP-grasp fold, A domain"/>
    <property type="match status" value="1"/>
</dbReference>
<reference evidence="4 5" key="1">
    <citation type="journal article" date="2018" name="PLoS ONE">
        <title>The draft genome of Kipferlia bialata reveals reductive genome evolution in fornicate parasites.</title>
        <authorList>
            <person name="Tanifuji G."/>
            <person name="Takabayashi S."/>
            <person name="Kume K."/>
            <person name="Takagi M."/>
            <person name="Nakayama T."/>
            <person name="Kamikawa R."/>
            <person name="Inagaki Y."/>
            <person name="Hashimoto T."/>
        </authorList>
    </citation>
    <scope>NUCLEOTIDE SEQUENCE [LARGE SCALE GENOMIC DNA]</scope>
    <source>
        <strain evidence="4">NY0173</strain>
    </source>
</reference>
<comment type="caution">
    <text evidence="4">The sequence shown here is derived from an EMBL/GenBank/DDBJ whole genome shotgun (WGS) entry which is preliminary data.</text>
</comment>
<dbReference type="SUPFAM" id="SSF56059">
    <property type="entry name" value="Glutathione synthetase ATP-binding domain-like"/>
    <property type="match status" value="1"/>
</dbReference>
<dbReference type="Gene3D" id="3.30.470.20">
    <property type="entry name" value="ATP-grasp fold, B domain"/>
    <property type="match status" value="1"/>
</dbReference>
<dbReference type="InterPro" id="IPR036637">
    <property type="entry name" value="Phosphohistidine_dom_sf"/>
</dbReference>
<dbReference type="Pfam" id="PF00391">
    <property type="entry name" value="PEP-utilizers"/>
    <property type="match status" value="1"/>
</dbReference>